<evidence type="ECO:0000256" key="1">
    <source>
        <dbReference type="ARBA" id="ARBA00001936"/>
    </source>
</evidence>
<evidence type="ECO:0000259" key="15">
    <source>
        <dbReference type="PROSITE" id="PS51746"/>
    </source>
</evidence>
<dbReference type="CDD" id="cd00060">
    <property type="entry name" value="FHA"/>
    <property type="match status" value="1"/>
</dbReference>
<dbReference type="PROSITE" id="PS51746">
    <property type="entry name" value="PPM_2"/>
    <property type="match status" value="1"/>
</dbReference>
<dbReference type="InParanoid" id="W7X737"/>
<dbReference type="InterPro" id="IPR036457">
    <property type="entry name" value="PPM-type-like_dom_sf"/>
</dbReference>
<evidence type="ECO:0000313" key="16">
    <source>
        <dbReference type="EMBL" id="EWS72208.1"/>
    </source>
</evidence>
<dbReference type="Pfam" id="PF00481">
    <property type="entry name" value="PP2C"/>
    <property type="match status" value="1"/>
</dbReference>
<evidence type="ECO:0000256" key="7">
    <source>
        <dbReference type="ARBA" id="ARBA00022801"/>
    </source>
</evidence>
<evidence type="ECO:0000256" key="6">
    <source>
        <dbReference type="ARBA" id="ARBA00022723"/>
    </source>
</evidence>
<dbReference type="Proteomes" id="UP000009168">
    <property type="component" value="Unassembled WGS sequence"/>
</dbReference>
<dbReference type="InterPro" id="IPR000222">
    <property type="entry name" value="PP2C_BS"/>
</dbReference>
<comment type="cofactor">
    <cofactor evidence="2">
        <name>Mg(2+)</name>
        <dbReference type="ChEBI" id="CHEBI:18420"/>
    </cofactor>
</comment>
<comment type="catalytic activity">
    <reaction evidence="13">
        <text>O-phospho-L-threonyl-[protein] + H2O = L-threonyl-[protein] + phosphate</text>
        <dbReference type="Rhea" id="RHEA:47004"/>
        <dbReference type="Rhea" id="RHEA-COMP:11060"/>
        <dbReference type="Rhea" id="RHEA-COMP:11605"/>
        <dbReference type="ChEBI" id="CHEBI:15377"/>
        <dbReference type="ChEBI" id="CHEBI:30013"/>
        <dbReference type="ChEBI" id="CHEBI:43474"/>
        <dbReference type="ChEBI" id="CHEBI:61977"/>
        <dbReference type="EC" id="3.1.3.16"/>
    </reaction>
</comment>
<dbReference type="EMBL" id="GG662495">
    <property type="protein sequence ID" value="EWS72208.1"/>
    <property type="molecule type" value="Genomic_DNA"/>
</dbReference>
<gene>
    <name evidence="16" type="ORF">TTHERM_000535559</name>
</gene>
<comment type="subcellular location">
    <subcellularLocation>
        <location evidence="3">Membrane</location>
        <topology evidence="3">Peripheral membrane protein</topology>
    </subcellularLocation>
</comment>
<reference evidence="17" key="1">
    <citation type="journal article" date="2006" name="PLoS Biol.">
        <title>Macronuclear genome sequence of the ciliate Tetrahymena thermophila, a model eukaryote.</title>
        <authorList>
            <person name="Eisen J.A."/>
            <person name="Coyne R.S."/>
            <person name="Wu M."/>
            <person name="Wu D."/>
            <person name="Thiagarajan M."/>
            <person name="Wortman J.R."/>
            <person name="Badger J.H."/>
            <person name="Ren Q."/>
            <person name="Amedeo P."/>
            <person name="Jones K.M."/>
            <person name="Tallon L.J."/>
            <person name="Delcher A.L."/>
            <person name="Salzberg S.L."/>
            <person name="Silva J.C."/>
            <person name="Haas B.J."/>
            <person name="Majoros W.H."/>
            <person name="Farzad M."/>
            <person name="Carlton J.M."/>
            <person name="Smith R.K. Jr."/>
            <person name="Garg J."/>
            <person name="Pearlman R.E."/>
            <person name="Karrer K.M."/>
            <person name="Sun L."/>
            <person name="Manning G."/>
            <person name="Elde N.C."/>
            <person name="Turkewitz A.P."/>
            <person name="Asai D.J."/>
            <person name="Wilkes D.E."/>
            <person name="Wang Y."/>
            <person name="Cai H."/>
            <person name="Collins K."/>
            <person name="Stewart B.A."/>
            <person name="Lee S.R."/>
            <person name="Wilamowska K."/>
            <person name="Weinberg Z."/>
            <person name="Ruzzo W.L."/>
            <person name="Wloga D."/>
            <person name="Gaertig J."/>
            <person name="Frankel J."/>
            <person name="Tsao C.-C."/>
            <person name="Gorovsky M.A."/>
            <person name="Keeling P.J."/>
            <person name="Waller R.F."/>
            <person name="Patron N.J."/>
            <person name="Cherry J.M."/>
            <person name="Stover N.A."/>
            <person name="Krieger C.J."/>
            <person name="del Toro C."/>
            <person name="Ryder H.F."/>
            <person name="Williamson S.C."/>
            <person name="Barbeau R.A."/>
            <person name="Hamilton E.P."/>
            <person name="Orias E."/>
        </authorList>
    </citation>
    <scope>NUCLEOTIDE SEQUENCE [LARGE SCALE GENOMIC DNA]</scope>
    <source>
        <strain evidence="17">SB210</strain>
    </source>
</reference>
<dbReference type="CDD" id="cd00143">
    <property type="entry name" value="PP2Cc"/>
    <property type="match status" value="1"/>
</dbReference>
<evidence type="ECO:0000256" key="13">
    <source>
        <dbReference type="ARBA" id="ARBA00048336"/>
    </source>
</evidence>
<accession>W7X737</accession>
<dbReference type="Pfam" id="PF00498">
    <property type="entry name" value="FHA"/>
    <property type="match status" value="1"/>
</dbReference>
<dbReference type="STRING" id="312017.W7X737"/>
<dbReference type="InterPro" id="IPR008984">
    <property type="entry name" value="SMAD_FHA_dom_sf"/>
</dbReference>
<dbReference type="GO" id="GO:0016020">
    <property type="term" value="C:membrane"/>
    <property type="evidence" value="ECO:0007669"/>
    <property type="project" value="UniProtKB-SubCell"/>
</dbReference>
<comment type="catalytic activity">
    <reaction evidence="12">
        <text>O-phospho-L-seryl-[protein] + H2O = L-seryl-[protein] + phosphate</text>
        <dbReference type="Rhea" id="RHEA:20629"/>
        <dbReference type="Rhea" id="RHEA-COMP:9863"/>
        <dbReference type="Rhea" id="RHEA-COMP:11604"/>
        <dbReference type="ChEBI" id="CHEBI:15377"/>
        <dbReference type="ChEBI" id="CHEBI:29999"/>
        <dbReference type="ChEBI" id="CHEBI:43474"/>
        <dbReference type="ChEBI" id="CHEBI:83421"/>
        <dbReference type="EC" id="3.1.3.16"/>
    </reaction>
</comment>
<keyword evidence="7" id="KW-0378">Hydrolase</keyword>
<feature type="domain" description="FHA" evidence="14">
    <location>
        <begin position="64"/>
        <end position="114"/>
    </location>
</feature>
<dbReference type="PANTHER" id="PTHR13832">
    <property type="entry name" value="PROTEIN PHOSPHATASE 2C"/>
    <property type="match status" value="1"/>
</dbReference>
<evidence type="ECO:0000256" key="12">
    <source>
        <dbReference type="ARBA" id="ARBA00047761"/>
    </source>
</evidence>
<dbReference type="RefSeq" id="XP_012655251.1">
    <property type="nucleotide sequence ID" value="XM_012799797.1"/>
</dbReference>
<evidence type="ECO:0000256" key="4">
    <source>
        <dbReference type="ARBA" id="ARBA00006702"/>
    </source>
</evidence>
<keyword evidence="8" id="KW-0460">Magnesium</keyword>
<name>W7X737_TETTS</name>
<keyword evidence="9" id="KW-0904">Protein phosphatase</keyword>
<evidence type="ECO:0000256" key="8">
    <source>
        <dbReference type="ARBA" id="ARBA00022842"/>
    </source>
</evidence>
<evidence type="ECO:0000256" key="10">
    <source>
        <dbReference type="ARBA" id="ARBA00023136"/>
    </source>
</evidence>
<sequence>MNRGQRDQQEKKQEDTVAQFIQERFENDIPARSLTDGVTDYVFRCIQGPFAGNFIYLNLTEEGELIGSDPQADYTLLIENAGLSAQHTKINYTMDDNQYGYFIKDLNSEKGTWIKTKPGHLIQIEDEQIFRIEDQVFQFRLIEDENFDVVVEWLARIELKKVIIKLKSYNIKTLKDIKQLQPNIIDEIIDDEDEKIRFKQAFDTIDQDFPVDGKQKTLLIYSITQDEVLAKVKWSGAAITRSSEMGEISGIDKYGVDCNQKFEMIIQFYFNRYYFHVTPKAPGQIYLKLYGNYKLSPDDIVNIGNLDFQVQRFNTGLWSDKGTRMTMEDRSVISQSIPISRYFSVSYFAVFDGHGGDQCAQFLYETLGEKLKEEFMNSEEYLDDTEFFYQYIYEKLVYIINDIDQQFWQYRMNDQDNNSDSGSAGVIILIFGTKLISVNVGDCRAVLSRQGKPVALTVDHKPNEEKERQRIMKAGGTVDGNRVNKKLAVSRAFGDFSFKKETTGNMDIVTVNPDIRVWDIDFMVDEFIVLGCDGLFDMFNNQQVVEYVRERLIENQITEQDPQKVARQICLDAVEISKQQKRGSDNCSVIIILLTRGIINTDKIFLQ</sequence>
<dbReference type="InterPro" id="IPR000253">
    <property type="entry name" value="FHA_dom"/>
</dbReference>
<keyword evidence="11" id="KW-0464">Manganese</keyword>
<dbReference type="GeneID" id="24439462"/>
<comment type="cofactor">
    <cofactor evidence="1">
        <name>Mn(2+)</name>
        <dbReference type="ChEBI" id="CHEBI:29035"/>
    </cofactor>
</comment>
<evidence type="ECO:0000259" key="14">
    <source>
        <dbReference type="PROSITE" id="PS50006"/>
    </source>
</evidence>
<dbReference type="Gene3D" id="2.60.200.20">
    <property type="match status" value="1"/>
</dbReference>
<dbReference type="InterPro" id="IPR015655">
    <property type="entry name" value="PP2C"/>
</dbReference>
<dbReference type="InterPro" id="IPR001932">
    <property type="entry name" value="PPM-type_phosphatase-like_dom"/>
</dbReference>
<evidence type="ECO:0000256" key="9">
    <source>
        <dbReference type="ARBA" id="ARBA00022912"/>
    </source>
</evidence>
<dbReference type="PROSITE" id="PS01032">
    <property type="entry name" value="PPM_1"/>
    <property type="match status" value="1"/>
</dbReference>
<evidence type="ECO:0000313" key="17">
    <source>
        <dbReference type="Proteomes" id="UP000009168"/>
    </source>
</evidence>
<protein>
    <recommendedName>
        <fullName evidence="5">protein-serine/threonine phosphatase</fullName>
        <ecNumber evidence="5">3.1.3.16</ecNumber>
    </recommendedName>
</protein>
<dbReference type="KEGG" id="tet:TTHERM_000535559"/>
<evidence type="ECO:0000256" key="3">
    <source>
        <dbReference type="ARBA" id="ARBA00004170"/>
    </source>
</evidence>
<evidence type="ECO:0000256" key="2">
    <source>
        <dbReference type="ARBA" id="ARBA00001946"/>
    </source>
</evidence>
<dbReference type="Gene3D" id="3.60.40.10">
    <property type="entry name" value="PPM-type phosphatase domain"/>
    <property type="match status" value="1"/>
</dbReference>
<dbReference type="SUPFAM" id="SSF81606">
    <property type="entry name" value="PP2C-like"/>
    <property type="match status" value="1"/>
</dbReference>
<dbReference type="PROSITE" id="PS50006">
    <property type="entry name" value="FHA_DOMAIN"/>
    <property type="match status" value="1"/>
</dbReference>
<evidence type="ECO:0000256" key="11">
    <source>
        <dbReference type="ARBA" id="ARBA00023211"/>
    </source>
</evidence>
<keyword evidence="17" id="KW-1185">Reference proteome</keyword>
<dbReference type="OrthoDB" id="432045at2759"/>
<organism evidence="16 17">
    <name type="scientific">Tetrahymena thermophila (strain SB210)</name>
    <dbReference type="NCBI Taxonomy" id="312017"/>
    <lineage>
        <taxon>Eukaryota</taxon>
        <taxon>Sar</taxon>
        <taxon>Alveolata</taxon>
        <taxon>Ciliophora</taxon>
        <taxon>Intramacronucleata</taxon>
        <taxon>Oligohymenophorea</taxon>
        <taxon>Hymenostomatida</taxon>
        <taxon>Tetrahymenina</taxon>
        <taxon>Tetrahymenidae</taxon>
        <taxon>Tetrahymena</taxon>
    </lineage>
</organism>
<proteinExistence type="inferred from homology"/>
<keyword evidence="10" id="KW-0472">Membrane</keyword>
<keyword evidence="6" id="KW-0479">Metal-binding</keyword>
<dbReference type="GO" id="GO:0004722">
    <property type="term" value="F:protein serine/threonine phosphatase activity"/>
    <property type="evidence" value="ECO:0007669"/>
    <property type="project" value="UniProtKB-EC"/>
</dbReference>
<dbReference type="GO" id="GO:0046872">
    <property type="term" value="F:metal ion binding"/>
    <property type="evidence" value="ECO:0007669"/>
    <property type="project" value="UniProtKB-KW"/>
</dbReference>
<dbReference type="PANTHER" id="PTHR13832:SF803">
    <property type="entry name" value="PROTEIN PHOSPHATASE 1G"/>
    <property type="match status" value="1"/>
</dbReference>
<comment type="similarity">
    <text evidence="4">Belongs to the PP2C family.</text>
</comment>
<dbReference type="EC" id="3.1.3.16" evidence="5"/>
<dbReference type="SUPFAM" id="SSF49879">
    <property type="entry name" value="SMAD/FHA domain"/>
    <property type="match status" value="1"/>
</dbReference>
<feature type="domain" description="PPM-type phosphatase" evidence="15">
    <location>
        <begin position="314"/>
        <end position="594"/>
    </location>
</feature>
<evidence type="ECO:0000256" key="5">
    <source>
        <dbReference type="ARBA" id="ARBA00013081"/>
    </source>
</evidence>
<dbReference type="AlphaFoldDB" id="W7X737"/>
<dbReference type="SMART" id="SM00332">
    <property type="entry name" value="PP2Cc"/>
    <property type="match status" value="1"/>
</dbReference>